<dbReference type="RefSeq" id="XP_016600263.1">
    <property type="nucleotide sequence ID" value="XM_016746547.1"/>
</dbReference>
<accession>A0A0A2JTZ1</accession>
<name>A0A0A2JTZ1_PENEN</name>
<dbReference type="AlphaFoldDB" id="A0A0A2JTZ1"/>
<gene>
    <name evidence="1" type="ORF">PEX2_092770</name>
</gene>
<dbReference type="Gene3D" id="3.30.70.100">
    <property type="match status" value="2"/>
</dbReference>
<organism evidence="1 2">
    <name type="scientific">Penicillium expansum</name>
    <name type="common">Blue mold rot fungus</name>
    <dbReference type="NCBI Taxonomy" id="27334"/>
    <lineage>
        <taxon>Eukaryota</taxon>
        <taxon>Fungi</taxon>
        <taxon>Dikarya</taxon>
        <taxon>Ascomycota</taxon>
        <taxon>Pezizomycotina</taxon>
        <taxon>Eurotiomycetes</taxon>
        <taxon>Eurotiomycetidae</taxon>
        <taxon>Eurotiales</taxon>
        <taxon>Aspergillaceae</taxon>
        <taxon>Penicillium</taxon>
    </lineage>
</organism>
<dbReference type="GeneID" id="27681967"/>
<proteinExistence type="predicted"/>
<protein>
    <recommendedName>
        <fullName evidence="3">Dimeric alpha-beta barrel</fullName>
    </recommendedName>
</protein>
<dbReference type="HOGENOM" id="CLU_062848_1_0_1"/>
<dbReference type="PANTHER" id="PTHR42052:SF1">
    <property type="entry name" value="ABM DOMAIN-CONTAINING PROTEIN"/>
    <property type="match status" value="1"/>
</dbReference>
<dbReference type="Proteomes" id="UP000030143">
    <property type="component" value="Unassembled WGS sequence"/>
</dbReference>
<reference evidence="1 2" key="1">
    <citation type="journal article" date="2015" name="Mol. Plant Microbe Interact.">
        <title>Genome, transcriptome, and functional analyses of Penicillium expansum provide new insights into secondary metabolism and pathogenicity.</title>
        <authorList>
            <person name="Ballester A.R."/>
            <person name="Marcet-Houben M."/>
            <person name="Levin E."/>
            <person name="Sela N."/>
            <person name="Selma-Lazaro C."/>
            <person name="Carmona L."/>
            <person name="Wisniewski M."/>
            <person name="Droby S."/>
            <person name="Gonzalez-Candelas L."/>
            <person name="Gabaldon T."/>
        </authorList>
    </citation>
    <scope>NUCLEOTIDE SEQUENCE [LARGE SCALE GENOMIC DNA]</scope>
    <source>
        <strain evidence="1 2">MD-8</strain>
    </source>
</reference>
<evidence type="ECO:0000313" key="2">
    <source>
        <dbReference type="Proteomes" id="UP000030143"/>
    </source>
</evidence>
<evidence type="ECO:0000313" key="1">
    <source>
        <dbReference type="EMBL" id="KGO58922.1"/>
    </source>
</evidence>
<comment type="caution">
    <text evidence="1">The sequence shown here is derived from an EMBL/GenBank/DDBJ whole genome shotgun (WGS) entry which is preliminary data.</text>
</comment>
<keyword evidence="2" id="KW-1185">Reference proteome</keyword>
<sequence>MPVTEIALLRFKAQNPSSSTKTSLLEAQKKQTGYSGHQVTYLSQIEDPSSFYLLGGWDSVEKHTGEGQWLSSEVNQNLLAQLQSSLDVSWMFHLDVDPSTSKIPLDAPVLAITRCFVEASKKDEFDAVFKAAVSHLEAYTAPFSVCGAWRIDKEGEDEEFVLFSGWNKVQDHVAFGESGASKEFGKIKALMKDAEGKHVHVEKWE</sequence>
<evidence type="ECO:0008006" key="3">
    <source>
        <dbReference type="Google" id="ProtNLM"/>
    </source>
</evidence>
<dbReference type="EMBL" id="JQFZ01000110">
    <property type="protein sequence ID" value="KGO58922.1"/>
    <property type="molecule type" value="Genomic_DNA"/>
</dbReference>
<dbReference type="PANTHER" id="PTHR42052">
    <property type="entry name" value="ABM DOMAIN-CONTAINING PROTEIN"/>
    <property type="match status" value="1"/>
</dbReference>
<dbReference type="VEuPathDB" id="FungiDB:PEXP_083740"/>